<organism evidence="1 2">
    <name type="scientific">Chionoecetes opilio</name>
    <name type="common">Atlantic snow crab</name>
    <name type="synonym">Cancer opilio</name>
    <dbReference type="NCBI Taxonomy" id="41210"/>
    <lineage>
        <taxon>Eukaryota</taxon>
        <taxon>Metazoa</taxon>
        <taxon>Ecdysozoa</taxon>
        <taxon>Arthropoda</taxon>
        <taxon>Crustacea</taxon>
        <taxon>Multicrustacea</taxon>
        <taxon>Malacostraca</taxon>
        <taxon>Eumalacostraca</taxon>
        <taxon>Eucarida</taxon>
        <taxon>Decapoda</taxon>
        <taxon>Pleocyemata</taxon>
        <taxon>Brachyura</taxon>
        <taxon>Eubrachyura</taxon>
        <taxon>Majoidea</taxon>
        <taxon>Majidae</taxon>
        <taxon>Chionoecetes</taxon>
    </lineage>
</organism>
<dbReference type="OrthoDB" id="6348333at2759"/>
<protein>
    <recommendedName>
        <fullName evidence="3">Ig-like domain-containing protein</fullName>
    </recommendedName>
</protein>
<reference evidence="1" key="1">
    <citation type="submission" date="2020-07" db="EMBL/GenBank/DDBJ databases">
        <title>The High-quality genome of the commercially important snow crab, Chionoecetes opilio.</title>
        <authorList>
            <person name="Jeong J.-H."/>
            <person name="Ryu S."/>
        </authorList>
    </citation>
    <scope>NUCLEOTIDE SEQUENCE</scope>
    <source>
        <strain evidence="1">MADBK_172401_WGS</strain>
        <tissue evidence="1">Digestive gland</tissue>
    </source>
</reference>
<dbReference type="InterPro" id="IPR013783">
    <property type="entry name" value="Ig-like_fold"/>
</dbReference>
<evidence type="ECO:0000313" key="2">
    <source>
        <dbReference type="Proteomes" id="UP000770661"/>
    </source>
</evidence>
<sequence>MLADIKYLSYPTRRGNEVESPGQSYGGVSGLQVGPVRLPDNNTYISYGLNPSANNSLIECVYELDEGEQVARVFWEMGDGGNDTYEWSPGTIGRATGKLEGMVELDRDDGSLELTKLSYDLSNTYSCGVDLTSGTTMSSDKEEVIIIDTSASSTHTSHNHNCIYTASYESPAVFPEPTLSAGMFSSELNRFYEEVPSSKWFKIKHTNDSVTYTYQNVSFKIDQNTPEDIVFKLRLGVTKSDGQYISLFGYISNSSSWSEHGCPDVRGGDNTDVLYFPGSSAVCRGGRQDSTRATVVCKKGYEHEGDVRIVVMLCNGTSLTWRPQEGRTATPEDLVCVTTNGGGGTESGSPSLTVPSLTLLGIALLTFCRL</sequence>
<evidence type="ECO:0000313" key="1">
    <source>
        <dbReference type="EMBL" id="KAG0694451.1"/>
    </source>
</evidence>
<keyword evidence="2" id="KW-1185">Reference proteome</keyword>
<proteinExistence type="predicted"/>
<dbReference type="Proteomes" id="UP000770661">
    <property type="component" value="Unassembled WGS sequence"/>
</dbReference>
<dbReference type="EMBL" id="JACEEZ010026147">
    <property type="protein sequence ID" value="KAG0694451.1"/>
    <property type="molecule type" value="Genomic_DNA"/>
</dbReference>
<dbReference type="AlphaFoldDB" id="A0A8J8WCS1"/>
<dbReference type="Gene3D" id="2.60.40.10">
    <property type="entry name" value="Immunoglobulins"/>
    <property type="match status" value="1"/>
</dbReference>
<accession>A0A8J8WCS1</accession>
<comment type="caution">
    <text evidence="1">The sequence shown here is derived from an EMBL/GenBank/DDBJ whole genome shotgun (WGS) entry which is preliminary data.</text>
</comment>
<evidence type="ECO:0008006" key="3">
    <source>
        <dbReference type="Google" id="ProtNLM"/>
    </source>
</evidence>
<gene>
    <name evidence="1" type="ORF">GWK47_027230</name>
</gene>
<name>A0A8J8WCS1_CHIOP</name>